<dbReference type="SMART" id="SM00116">
    <property type="entry name" value="CBS"/>
    <property type="match status" value="2"/>
</dbReference>
<dbReference type="InterPro" id="IPR005170">
    <property type="entry name" value="Transptr-assoc_dom"/>
</dbReference>
<evidence type="ECO:0000256" key="4">
    <source>
        <dbReference type="ARBA" id="ARBA00022692"/>
    </source>
</evidence>
<feature type="domain" description="CBS" evidence="12">
    <location>
        <begin position="286"/>
        <end position="343"/>
    </location>
</feature>
<evidence type="ECO:0000256" key="11">
    <source>
        <dbReference type="SAM" id="Phobius"/>
    </source>
</evidence>
<dbReference type="GeneID" id="303172569"/>
<keyword evidence="15" id="KW-1185">Reference proteome</keyword>
<dbReference type="SMART" id="SM01091">
    <property type="entry name" value="CorC_HlyC"/>
    <property type="match status" value="1"/>
</dbReference>
<feature type="transmembrane region" description="Helical" evidence="11">
    <location>
        <begin position="98"/>
        <end position="119"/>
    </location>
</feature>
<organism evidence="14 15">
    <name type="scientific">Agrococcus casei LMG 22410</name>
    <dbReference type="NCBI Taxonomy" id="1255656"/>
    <lineage>
        <taxon>Bacteria</taxon>
        <taxon>Bacillati</taxon>
        <taxon>Actinomycetota</taxon>
        <taxon>Actinomycetes</taxon>
        <taxon>Micrococcales</taxon>
        <taxon>Microbacteriaceae</taxon>
        <taxon>Agrococcus</taxon>
    </lineage>
</organism>
<evidence type="ECO:0000259" key="13">
    <source>
        <dbReference type="PROSITE" id="PS51846"/>
    </source>
</evidence>
<evidence type="ECO:0000256" key="5">
    <source>
        <dbReference type="ARBA" id="ARBA00022737"/>
    </source>
</evidence>
<dbReference type="GO" id="GO:0050660">
    <property type="term" value="F:flavin adenine dinucleotide binding"/>
    <property type="evidence" value="ECO:0007669"/>
    <property type="project" value="InterPro"/>
</dbReference>
<evidence type="ECO:0000256" key="6">
    <source>
        <dbReference type="ARBA" id="ARBA00022989"/>
    </source>
</evidence>
<dbReference type="CDD" id="cd04590">
    <property type="entry name" value="CBS_pair_CorC_HlyC_assoc"/>
    <property type="match status" value="1"/>
</dbReference>
<dbReference type="InterPro" id="IPR036318">
    <property type="entry name" value="FAD-bd_PCMH-like_sf"/>
</dbReference>
<evidence type="ECO:0000259" key="12">
    <source>
        <dbReference type="PROSITE" id="PS51371"/>
    </source>
</evidence>
<dbReference type="GO" id="GO:0005886">
    <property type="term" value="C:plasma membrane"/>
    <property type="evidence" value="ECO:0007669"/>
    <property type="project" value="UniProtKB-SubCell"/>
</dbReference>
<keyword evidence="8 10" id="KW-0472">Membrane</keyword>
<keyword evidence="7 9" id="KW-0129">CBS domain</keyword>
<evidence type="ECO:0000256" key="10">
    <source>
        <dbReference type="PROSITE-ProRule" id="PRU01193"/>
    </source>
</evidence>
<evidence type="ECO:0000256" key="7">
    <source>
        <dbReference type="ARBA" id="ARBA00023122"/>
    </source>
</evidence>
<feature type="domain" description="CNNM transmembrane" evidence="13">
    <location>
        <begin position="1"/>
        <end position="205"/>
    </location>
</feature>
<comment type="subcellular location">
    <subcellularLocation>
        <location evidence="1">Cell membrane</location>
        <topology evidence="1">Multi-pass membrane protein</topology>
    </subcellularLocation>
</comment>
<reference evidence="14 15" key="1">
    <citation type="submission" date="2017-02" db="EMBL/GenBank/DDBJ databases">
        <authorList>
            <person name="Peterson S.W."/>
        </authorList>
    </citation>
    <scope>NUCLEOTIDE SEQUENCE [LARGE SCALE GENOMIC DNA]</scope>
    <source>
        <strain evidence="14 15">LMG 22410</strain>
    </source>
</reference>
<dbReference type="Pfam" id="PF00571">
    <property type="entry name" value="CBS"/>
    <property type="match status" value="2"/>
</dbReference>
<comment type="similarity">
    <text evidence="2">Belongs to the UPF0053 family.</text>
</comment>
<dbReference type="SUPFAM" id="SSF54631">
    <property type="entry name" value="CBS-domain pair"/>
    <property type="match status" value="1"/>
</dbReference>
<dbReference type="InterPro" id="IPR051676">
    <property type="entry name" value="UPF0053_domain"/>
</dbReference>
<dbReference type="InterPro" id="IPR046342">
    <property type="entry name" value="CBS_dom_sf"/>
</dbReference>
<evidence type="ECO:0000313" key="15">
    <source>
        <dbReference type="Proteomes" id="UP000195787"/>
    </source>
</evidence>
<accession>A0A1R4FL53</accession>
<evidence type="ECO:0000256" key="9">
    <source>
        <dbReference type="PROSITE-ProRule" id="PRU00703"/>
    </source>
</evidence>
<keyword evidence="3" id="KW-1003">Cell membrane</keyword>
<evidence type="ECO:0000313" key="14">
    <source>
        <dbReference type="EMBL" id="SJM56553.1"/>
    </source>
</evidence>
<dbReference type="PANTHER" id="PTHR43099:SF6">
    <property type="entry name" value="UPF0053 PROTEIN RV1842C"/>
    <property type="match status" value="1"/>
</dbReference>
<dbReference type="Proteomes" id="UP000195787">
    <property type="component" value="Unassembled WGS sequence"/>
</dbReference>
<dbReference type="EMBL" id="FUHU01000026">
    <property type="protein sequence ID" value="SJM56553.1"/>
    <property type="molecule type" value="Genomic_DNA"/>
</dbReference>
<evidence type="ECO:0000256" key="1">
    <source>
        <dbReference type="ARBA" id="ARBA00004651"/>
    </source>
</evidence>
<dbReference type="OrthoDB" id="110231at2"/>
<sequence>MNEWVLLALGMVLSLGTGIFVASEFALVNLDRSDLQSRRDRGERGLNHTIAALKHTSTHLSSAQLGITLTTLLTGATFTPAIETLVGPLLSGWGLADGTALIVAAILGVLLATLFSMLFGELLPKNLALAVPLATSKVVAPLQRAFTFMFKPAVLLLNGSANAMLRGIGIEPKEELSGARTPEELASLVRRSAMEGSLDENAASLISRTLHITTLSAGDVMTPRTRVESIDRESTVADLVDLARTSGFSRFPIVDGDLDEVTGIAHLKLAVAVPREKRASVPVQAIATDPARVPESLEVEVLLGDLKERGYQLAVVIDEYGGTAGLVTLEDCIEELVGEVSDEHDRMRVDVVHGPGWLTLPGLLRPDEARERAGLEIPEDSEYETVGGFIMNALGDVPTVGDEVTTPQGRLIVERLDGRRIDRVKFIPHPVLERES</sequence>
<dbReference type="RefSeq" id="WP_086991457.1">
    <property type="nucleotide sequence ID" value="NZ_FUHU01000026.1"/>
</dbReference>
<dbReference type="InterPro" id="IPR044751">
    <property type="entry name" value="Ion_transp-like_CBS"/>
</dbReference>
<dbReference type="PANTHER" id="PTHR43099">
    <property type="entry name" value="UPF0053 PROTEIN YRKA"/>
    <property type="match status" value="1"/>
</dbReference>
<gene>
    <name evidence="14" type="ORF">CZ674_05020</name>
</gene>
<dbReference type="SUPFAM" id="SSF56176">
    <property type="entry name" value="FAD-binding/transporter-associated domain-like"/>
    <property type="match status" value="1"/>
</dbReference>
<evidence type="ECO:0000256" key="2">
    <source>
        <dbReference type="ARBA" id="ARBA00006337"/>
    </source>
</evidence>
<dbReference type="InterPro" id="IPR016169">
    <property type="entry name" value="FAD-bd_PCMH_sub2"/>
</dbReference>
<keyword evidence="4 10" id="KW-0812">Transmembrane</keyword>
<dbReference type="Pfam" id="PF03471">
    <property type="entry name" value="CorC_HlyC"/>
    <property type="match status" value="1"/>
</dbReference>
<dbReference type="Gene3D" id="3.10.580.10">
    <property type="entry name" value="CBS-domain"/>
    <property type="match status" value="1"/>
</dbReference>
<feature type="domain" description="CBS" evidence="12">
    <location>
        <begin position="221"/>
        <end position="280"/>
    </location>
</feature>
<dbReference type="PROSITE" id="PS51371">
    <property type="entry name" value="CBS"/>
    <property type="match status" value="2"/>
</dbReference>
<dbReference type="InterPro" id="IPR000644">
    <property type="entry name" value="CBS_dom"/>
</dbReference>
<dbReference type="Gene3D" id="3.30.465.10">
    <property type="match status" value="1"/>
</dbReference>
<dbReference type="Pfam" id="PF01595">
    <property type="entry name" value="CNNM"/>
    <property type="match status" value="1"/>
</dbReference>
<evidence type="ECO:0000256" key="3">
    <source>
        <dbReference type="ARBA" id="ARBA00022475"/>
    </source>
</evidence>
<dbReference type="InterPro" id="IPR002550">
    <property type="entry name" value="CNNM"/>
</dbReference>
<dbReference type="PROSITE" id="PS51846">
    <property type="entry name" value="CNNM"/>
    <property type="match status" value="1"/>
</dbReference>
<name>A0A1R4FL53_9MICO</name>
<dbReference type="AlphaFoldDB" id="A0A1R4FL53"/>
<evidence type="ECO:0000256" key="8">
    <source>
        <dbReference type="ARBA" id="ARBA00023136"/>
    </source>
</evidence>
<keyword evidence="6 10" id="KW-1133">Transmembrane helix</keyword>
<protein>
    <submittedName>
        <fullName evidence="14">Magnesium and cobalt efflux protein CorC</fullName>
    </submittedName>
</protein>
<proteinExistence type="inferred from homology"/>
<keyword evidence="5" id="KW-0677">Repeat</keyword>